<evidence type="ECO:0000313" key="1">
    <source>
        <dbReference type="EMBL" id="MCG2623767.1"/>
    </source>
</evidence>
<reference evidence="1" key="1">
    <citation type="submission" date="2022-01" db="EMBL/GenBank/DDBJ databases">
        <authorList>
            <person name="Jo J.-H."/>
            <person name="Im W.-T."/>
        </authorList>
    </citation>
    <scope>NUCLEOTIDE SEQUENCE</scope>
    <source>
        <strain evidence="1">I2-34</strain>
    </source>
</reference>
<name>A0ABS9LBD6_9MICC</name>
<sequence>MEDRYDLERFVIAQDSGDTYARALGELRGGRKESHWMWFVFPQIAGLGQSPTSRKYAISSLPEAQAYLAHPVLGPRLRECAATVAALPGHNAVQVFGGIDARKLRSSMTLFGRADPGETVFGQVLDRYFEGQPDPATERLLDH</sequence>
<dbReference type="PIRSF" id="PIRSF008546">
    <property type="entry name" value="UCP008546"/>
    <property type="match status" value="1"/>
</dbReference>
<dbReference type="RefSeq" id="WP_237823816.1">
    <property type="nucleotide sequence ID" value="NZ_JAKLTQ010000016.1"/>
</dbReference>
<dbReference type="EMBL" id="JAKLTQ010000016">
    <property type="protein sequence ID" value="MCG2623767.1"/>
    <property type="molecule type" value="Genomic_DNA"/>
</dbReference>
<dbReference type="Pfam" id="PF08837">
    <property type="entry name" value="DUF1810"/>
    <property type="match status" value="1"/>
</dbReference>
<dbReference type="Proteomes" id="UP001165368">
    <property type="component" value="Unassembled WGS sequence"/>
</dbReference>
<proteinExistence type="predicted"/>
<dbReference type="SUPFAM" id="SSF140736">
    <property type="entry name" value="Rv1873-like"/>
    <property type="match status" value="1"/>
</dbReference>
<keyword evidence="2" id="KW-1185">Reference proteome</keyword>
<protein>
    <submittedName>
        <fullName evidence="1">DUF1810 domain-containing protein</fullName>
    </submittedName>
</protein>
<accession>A0ABS9LBD6</accession>
<comment type="caution">
    <text evidence="1">The sequence shown here is derived from an EMBL/GenBank/DDBJ whole genome shotgun (WGS) entry which is preliminary data.</text>
</comment>
<dbReference type="Gene3D" id="1.25.40.380">
    <property type="entry name" value="Protein of unknown function DUF1810"/>
    <property type="match status" value="1"/>
</dbReference>
<organism evidence="1 2">
    <name type="scientific">Arthrobacter hankyongi</name>
    <dbReference type="NCBI Taxonomy" id="2904801"/>
    <lineage>
        <taxon>Bacteria</taxon>
        <taxon>Bacillati</taxon>
        <taxon>Actinomycetota</taxon>
        <taxon>Actinomycetes</taxon>
        <taxon>Micrococcales</taxon>
        <taxon>Micrococcaceae</taxon>
        <taxon>Arthrobacter</taxon>
    </lineage>
</organism>
<dbReference type="InterPro" id="IPR036287">
    <property type="entry name" value="Rv1873-like_sf"/>
</dbReference>
<gene>
    <name evidence="1" type="ORF">LVY72_17880</name>
</gene>
<evidence type="ECO:0000313" key="2">
    <source>
        <dbReference type="Proteomes" id="UP001165368"/>
    </source>
</evidence>
<dbReference type="InterPro" id="IPR014937">
    <property type="entry name" value="DUF1810"/>
</dbReference>